<dbReference type="Proteomes" id="UP000783390">
    <property type="component" value="Unassembled WGS sequence"/>
</dbReference>
<sequence>MNDIKILYNLKGKLNIRKYINKNNKCEKKIILKDSIICFYNLIKINFHKYNLEIIDISNTNENFIERIFNKEIGEKDNLIIISNNFGDKIINSLISKKNKCIDVFIDKELINRIDDLEQNILLSEILKFFIDSLNKPSINFKGMIYLSLKNPIKDCGVGVYKILSELKTLYSQKEVVINIFSGRKLYLDDISYITDPILEYTNAKAKFKIKNIVLKELEENFIVNILGVQ</sequence>
<organism evidence="1 2">
    <name type="scientific">Clostridium moniliforme</name>
    <dbReference type="NCBI Taxonomy" id="39489"/>
    <lineage>
        <taxon>Bacteria</taxon>
        <taxon>Bacillati</taxon>
        <taxon>Bacillota</taxon>
        <taxon>Clostridia</taxon>
        <taxon>Eubacteriales</taxon>
        <taxon>Clostridiaceae</taxon>
        <taxon>Clostridium</taxon>
    </lineage>
</organism>
<proteinExistence type="predicted"/>
<dbReference type="EMBL" id="JAGGJZ010000002">
    <property type="protein sequence ID" value="MBP1889392.1"/>
    <property type="molecule type" value="Genomic_DNA"/>
</dbReference>
<dbReference type="RefSeq" id="WP_209796092.1">
    <property type="nucleotide sequence ID" value="NZ_JAGGJZ010000002.1"/>
</dbReference>
<keyword evidence="2" id="KW-1185">Reference proteome</keyword>
<reference evidence="1 2" key="1">
    <citation type="submission" date="2021-03" db="EMBL/GenBank/DDBJ databases">
        <title>Genomic Encyclopedia of Type Strains, Phase IV (KMG-IV): sequencing the most valuable type-strain genomes for metagenomic binning, comparative biology and taxonomic classification.</title>
        <authorList>
            <person name="Goeker M."/>
        </authorList>
    </citation>
    <scope>NUCLEOTIDE SEQUENCE [LARGE SCALE GENOMIC DNA]</scope>
    <source>
        <strain evidence="1 2">DSM 3984</strain>
    </source>
</reference>
<gene>
    <name evidence="1" type="ORF">J2Z53_000973</name>
</gene>
<accession>A0ABS4EZG7</accession>
<comment type="caution">
    <text evidence="1">The sequence shown here is derived from an EMBL/GenBank/DDBJ whole genome shotgun (WGS) entry which is preliminary data.</text>
</comment>
<protein>
    <submittedName>
        <fullName evidence="1">Uncharacterized protein</fullName>
    </submittedName>
</protein>
<evidence type="ECO:0000313" key="2">
    <source>
        <dbReference type="Proteomes" id="UP000783390"/>
    </source>
</evidence>
<name>A0ABS4EZG7_9CLOT</name>
<evidence type="ECO:0000313" key="1">
    <source>
        <dbReference type="EMBL" id="MBP1889392.1"/>
    </source>
</evidence>